<comment type="caution">
    <text evidence="1">The sequence shown here is derived from an EMBL/GenBank/DDBJ whole genome shotgun (WGS) entry which is preliminary data.</text>
</comment>
<evidence type="ECO:0000313" key="2">
    <source>
        <dbReference type="Proteomes" id="UP000276301"/>
    </source>
</evidence>
<gene>
    <name evidence="1" type="ORF">D4A47_03745</name>
</gene>
<dbReference type="AlphaFoldDB" id="A0A498CX71"/>
<reference evidence="1 2" key="1">
    <citation type="submission" date="2018-10" db="EMBL/GenBank/DDBJ databases">
        <title>Anaerotruncus faecis sp. nov., isolated from human feces.</title>
        <authorList>
            <person name="Wang Y.-J."/>
        </authorList>
    </citation>
    <scope>NUCLEOTIDE SEQUENCE [LARGE SCALE GENOMIC DNA]</scope>
    <source>
        <strain evidence="1 2">22A2-44</strain>
    </source>
</reference>
<dbReference type="Pfam" id="PF04519">
    <property type="entry name" value="Bactofilin"/>
    <property type="match status" value="1"/>
</dbReference>
<sequence>MKKQIREASAVEQETFANWEKRSVIGARARLRGNIACPALEVYGEVDGDVAAEGTVLLHPGARVAGSLRAGQVVLRPGAVVMKAHGGSL</sequence>
<dbReference type="InterPro" id="IPR007607">
    <property type="entry name" value="BacA/B"/>
</dbReference>
<evidence type="ECO:0000313" key="1">
    <source>
        <dbReference type="EMBL" id="RLL13589.1"/>
    </source>
</evidence>
<keyword evidence="2" id="KW-1185">Reference proteome</keyword>
<name>A0A498CX71_9FIRM</name>
<organism evidence="1 2">
    <name type="scientific">Anaerotruncus massiliensis</name>
    <name type="common">ex Liu et al. 2021</name>
    <dbReference type="NCBI Taxonomy" id="2321404"/>
    <lineage>
        <taxon>Bacteria</taxon>
        <taxon>Bacillati</taxon>
        <taxon>Bacillota</taxon>
        <taxon>Clostridia</taxon>
        <taxon>Eubacteriales</taxon>
        <taxon>Oscillospiraceae</taxon>
        <taxon>Anaerotruncus</taxon>
    </lineage>
</organism>
<dbReference type="Proteomes" id="UP000276301">
    <property type="component" value="Unassembled WGS sequence"/>
</dbReference>
<dbReference type="EMBL" id="RCHT01000003">
    <property type="protein sequence ID" value="RLL13589.1"/>
    <property type="molecule type" value="Genomic_DNA"/>
</dbReference>
<accession>A0A498CX71</accession>
<protein>
    <submittedName>
        <fullName evidence="1">Polymer-forming cytoskeletal protein</fullName>
    </submittedName>
</protein>
<proteinExistence type="predicted"/>